<feature type="domain" description="Major facilitator superfamily (MFS) profile" evidence="9">
    <location>
        <begin position="76"/>
        <end position="565"/>
    </location>
</feature>
<sequence>MAAEHDEPSETSPLLAKPVDSGPASGVGVDGVGLSNDASNGPVNGTVKPGDDEERQNGNEAGRQGMPEVKKQLKFILPALAIGLFLSAGDQTIIVSSYGRIGSDLKALNNTSWIATGYFLTLASFQPLYGKLSDIFGRKPALLFAYAIFGIGCLGCGLARNMNELVAARAFAGIGGGGMTTVVSILMSDIVPLRERGTWQGIVNIIYATGAGCGAPLGGFLADSIGWRWAFLAQVPMCALAFVSVALTLNLPKTESSGWKAKLRRVDFVGAFVLVCAVFTLLLGLDRGSNVSWSAPITIASLCISFPLFIAFVIVEQKFAAEPFAPGRIIFERTLFASYLCNFFSFAGWLAALFYIPLFYQAVDGFNATQAGIRLLPGIVAGVSGSLFGGILMQKTGKYYWLTVCAYTSLTLGMIPILLSAGLVWNSTYGISVGLAICGFSNGIGVTTALIAIISNASPADQAVATACSYLFRSLGSVVGLSVSATVVQQSLRIQLRDRLKSGKDADHIIDKVRQSLDYIKTLDPEVRDIVRQCYGSATRAGFGLILGIVACAMLSSWFIREKKLSR</sequence>
<feature type="transmembrane region" description="Helical" evidence="8">
    <location>
        <begin position="291"/>
        <end position="315"/>
    </location>
</feature>
<keyword evidence="5 8" id="KW-1133">Transmembrane helix</keyword>
<evidence type="ECO:0000256" key="3">
    <source>
        <dbReference type="ARBA" id="ARBA00022448"/>
    </source>
</evidence>
<dbReference type="GO" id="GO:0015174">
    <property type="term" value="F:basic amino acid transmembrane transporter activity"/>
    <property type="evidence" value="ECO:0007669"/>
    <property type="project" value="TreeGrafter"/>
</dbReference>
<dbReference type="GO" id="GO:0000329">
    <property type="term" value="C:fungal-type vacuole membrane"/>
    <property type="evidence" value="ECO:0007669"/>
    <property type="project" value="TreeGrafter"/>
</dbReference>
<evidence type="ECO:0000256" key="4">
    <source>
        <dbReference type="ARBA" id="ARBA00022692"/>
    </source>
</evidence>
<feature type="transmembrane region" description="Helical" evidence="8">
    <location>
        <begin position="199"/>
        <end position="221"/>
    </location>
</feature>
<feature type="region of interest" description="Disordered" evidence="7">
    <location>
        <begin position="1"/>
        <end position="64"/>
    </location>
</feature>
<feature type="transmembrane region" description="Helical" evidence="8">
    <location>
        <begin position="372"/>
        <end position="392"/>
    </location>
</feature>
<feature type="transmembrane region" description="Helical" evidence="8">
    <location>
        <begin position="541"/>
        <end position="560"/>
    </location>
</feature>
<feature type="transmembrane region" description="Helical" evidence="8">
    <location>
        <begin position="268"/>
        <end position="285"/>
    </location>
</feature>
<dbReference type="GO" id="GO:0046943">
    <property type="term" value="F:carboxylic acid transmembrane transporter activity"/>
    <property type="evidence" value="ECO:0007669"/>
    <property type="project" value="UniProtKB-ARBA"/>
</dbReference>
<dbReference type="PANTHER" id="PTHR23501:SF84">
    <property type="entry name" value="VACUOLAR MEMBRANE AMINO ACID UPTAKE TRANSPORTER FNX2"/>
    <property type="match status" value="1"/>
</dbReference>
<keyword evidence="4 8" id="KW-0812">Transmembrane</keyword>
<dbReference type="SUPFAM" id="SSF103473">
    <property type="entry name" value="MFS general substrate transporter"/>
    <property type="match status" value="1"/>
</dbReference>
<comment type="caution">
    <text evidence="10">The sequence shown here is derived from an EMBL/GenBank/DDBJ whole genome shotgun (WGS) entry which is preliminary data.</text>
</comment>
<keyword evidence="3" id="KW-0813">Transport</keyword>
<dbReference type="PROSITE" id="PS50850">
    <property type="entry name" value="MFS"/>
    <property type="match status" value="1"/>
</dbReference>
<evidence type="ECO:0000256" key="8">
    <source>
        <dbReference type="SAM" id="Phobius"/>
    </source>
</evidence>
<evidence type="ECO:0000256" key="7">
    <source>
        <dbReference type="SAM" id="MobiDB-lite"/>
    </source>
</evidence>
<feature type="transmembrane region" description="Helical" evidence="8">
    <location>
        <begin position="75"/>
        <end position="99"/>
    </location>
</feature>
<dbReference type="GO" id="GO:0012505">
    <property type="term" value="C:endomembrane system"/>
    <property type="evidence" value="ECO:0007669"/>
    <property type="project" value="UniProtKB-SubCell"/>
</dbReference>
<feature type="transmembrane region" description="Helical" evidence="8">
    <location>
        <begin position="431"/>
        <end position="458"/>
    </location>
</feature>
<name>A0A5M8PL11_9LECA</name>
<evidence type="ECO:0000256" key="6">
    <source>
        <dbReference type="ARBA" id="ARBA00023136"/>
    </source>
</evidence>
<dbReference type="CDD" id="cd17502">
    <property type="entry name" value="MFS_Azr1_MDR_like"/>
    <property type="match status" value="1"/>
</dbReference>
<feature type="transmembrane region" description="Helical" evidence="8">
    <location>
        <begin position="399"/>
        <end position="425"/>
    </location>
</feature>
<protein>
    <submittedName>
        <fullName evidence="10">MFS multidrug transporter</fullName>
    </submittedName>
</protein>
<evidence type="ECO:0000256" key="5">
    <source>
        <dbReference type="ARBA" id="ARBA00022989"/>
    </source>
</evidence>
<comment type="similarity">
    <text evidence="2">Belongs to the major facilitator superfamily.</text>
</comment>
<organism evidence="10 11">
    <name type="scientific">Lasallia pustulata</name>
    <dbReference type="NCBI Taxonomy" id="136370"/>
    <lineage>
        <taxon>Eukaryota</taxon>
        <taxon>Fungi</taxon>
        <taxon>Dikarya</taxon>
        <taxon>Ascomycota</taxon>
        <taxon>Pezizomycotina</taxon>
        <taxon>Lecanoromycetes</taxon>
        <taxon>OSLEUM clade</taxon>
        <taxon>Umbilicariomycetidae</taxon>
        <taxon>Umbilicariales</taxon>
        <taxon>Umbilicariaceae</taxon>
        <taxon>Lasallia</taxon>
    </lineage>
</organism>
<feature type="transmembrane region" description="Helical" evidence="8">
    <location>
        <begin position="336"/>
        <end position="360"/>
    </location>
</feature>
<accession>A0A5M8PL11</accession>
<dbReference type="Gene3D" id="1.20.1250.20">
    <property type="entry name" value="MFS general substrate transporter like domains"/>
    <property type="match status" value="1"/>
</dbReference>
<dbReference type="EMBL" id="VXIT01000009">
    <property type="protein sequence ID" value="KAA6410135.1"/>
    <property type="molecule type" value="Genomic_DNA"/>
</dbReference>
<dbReference type="PANTHER" id="PTHR23501">
    <property type="entry name" value="MAJOR FACILITATOR SUPERFAMILY"/>
    <property type="match status" value="1"/>
</dbReference>
<dbReference type="Gene3D" id="1.20.1720.10">
    <property type="entry name" value="Multidrug resistance protein D"/>
    <property type="match status" value="1"/>
</dbReference>
<proteinExistence type="inferred from homology"/>
<dbReference type="Pfam" id="PF07690">
    <property type="entry name" value="MFS_1"/>
    <property type="match status" value="1"/>
</dbReference>
<dbReference type="AlphaFoldDB" id="A0A5M8PL11"/>
<keyword evidence="6 8" id="KW-0472">Membrane</keyword>
<dbReference type="FunFam" id="1.20.1720.10:FF:000013">
    <property type="entry name" value="Related to multidrug resistance proteins"/>
    <property type="match status" value="1"/>
</dbReference>
<dbReference type="Proteomes" id="UP000324767">
    <property type="component" value="Unassembled WGS sequence"/>
</dbReference>
<dbReference type="InterPro" id="IPR011701">
    <property type="entry name" value="MFS"/>
</dbReference>
<evidence type="ECO:0000313" key="10">
    <source>
        <dbReference type="EMBL" id="KAA6410135.1"/>
    </source>
</evidence>
<evidence type="ECO:0000259" key="9">
    <source>
        <dbReference type="PROSITE" id="PS50850"/>
    </source>
</evidence>
<feature type="transmembrane region" description="Helical" evidence="8">
    <location>
        <begin position="166"/>
        <end position="187"/>
    </location>
</feature>
<feature type="transmembrane region" description="Helical" evidence="8">
    <location>
        <begin position="111"/>
        <end position="129"/>
    </location>
</feature>
<dbReference type="InterPro" id="IPR020846">
    <property type="entry name" value="MFS_dom"/>
</dbReference>
<evidence type="ECO:0000313" key="11">
    <source>
        <dbReference type="Proteomes" id="UP000324767"/>
    </source>
</evidence>
<dbReference type="InterPro" id="IPR036259">
    <property type="entry name" value="MFS_trans_sf"/>
</dbReference>
<dbReference type="OrthoDB" id="3437016at2759"/>
<evidence type="ECO:0000256" key="2">
    <source>
        <dbReference type="ARBA" id="ARBA00008335"/>
    </source>
</evidence>
<feature type="transmembrane region" description="Helical" evidence="8">
    <location>
        <begin position="141"/>
        <end position="160"/>
    </location>
</feature>
<comment type="subcellular location">
    <subcellularLocation>
        <location evidence="1">Endomembrane system</location>
        <topology evidence="1">Multi-pass membrane protein</topology>
    </subcellularLocation>
</comment>
<reference evidence="10 11" key="1">
    <citation type="submission" date="2019-09" db="EMBL/GenBank/DDBJ databases">
        <title>The hologenome of the rock-dwelling lichen Lasallia pustulata.</title>
        <authorList>
            <person name="Greshake Tzovaras B."/>
            <person name="Segers F."/>
            <person name="Bicker A."/>
            <person name="Dal Grande F."/>
            <person name="Otte J."/>
            <person name="Hankeln T."/>
            <person name="Schmitt I."/>
            <person name="Ebersberger I."/>
        </authorList>
    </citation>
    <scope>NUCLEOTIDE SEQUENCE [LARGE SCALE GENOMIC DNA]</scope>
    <source>
        <strain evidence="10">A1-1</strain>
    </source>
</reference>
<gene>
    <name evidence="10" type="ORF">FRX48_05555</name>
</gene>
<evidence type="ECO:0000256" key="1">
    <source>
        <dbReference type="ARBA" id="ARBA00004127"/>
    </source>
</evidence>
<feature type="transmembrane region" description="Helical" evidence="8">
    <location>
        <begin position="227"/>
        <end position="247"/>
    </location>
</feature>